<organism evidence="1 2">
    <name type="scientific">Paragonimus skrjabini miyazakii</name>
    <dbReference type="NCBI Taxonomy" id="59628"/>
    <lineage>
        <taxon>Eukaryota</taxon>
        <taxon>Metazoa</taxon>
        <taxon>Spiralia</taxon>
        <taxon>Lophotrochozoa</taxon>
        <taxon>Platyhelminthes</taxon>
        <taxon>Trematoda</taxon>
        <taxon>Digenea</taxon>
        <taxon>Plagiorchiida</taxon>
        <taxon>Troglotremata</taxon>
        <taxon>Troglotrematidae</taxon>
        <taxon>Paragonimus</taxon>
    </lineage>
</organism>
<evidence type="ECO:0000313" key="1">
    <source>
        <dbReference type="EMBL" id="KAF7257735.1"/>
    </source>
</evidence>
<keyword evidence="2" id="KW-1185">Reference proteome</keyword>
<protein>
    <submittedName>
        <fullName evidence="1">Uncharacterized protein</fullName>
    </submittedName>
</protein>
<dbReference type="OrthoDB" id="10415941at2759"/>
<gene>
    <name evidence="1" type="ORF">EG68_05357</name>
</gene>
<name>A0A8S9YRY3_9TREM</name>
<proteinExistence type="predicted"/>
<sequence>MQLFVNVENADDLNGDPAQMCAIRGHMTDRDNRFYKELQMTIPKHVLRGYDDTDLAVREYFTTASNRDDLVVSLTTSRPSFVVLVETRIKTGLPSADIESSEPSQLEYCAYLQNALELTTRTMSCSGFEKRASLTGPLVVVALKIRKTTVYYIQSPKRWYIPSKIAEKLNSNGRPNIYNVRWDKRFKYPDASH</sequence>
<reference evidence="1" key="1">
    <citation type="submission" date="2019-07" db="EMBL/GenBank/DDBJ databases">
        <title>Annotation for the trematode Paragonimus miyazaki's.</title>
        <authorList>
            <person name="Choi Y.-J."/>
        </authorList>
    </citation>
    <scope>NUCLEOTIDE SEQUENCE</scope>
    <source>
        <strain evidence="1">Japan</strain>
    </source>
</reference>
<accession>A0A8S9YRY3</accession>
<evidence type="ECO:0000313" key="2">
    <source>
        <dbReference type="Proteomes" id="UP000822476"/>
    </source>
</evidence>
<comment type="caution">
    <text evidence="1">The sequence shown here is derived from an EMBL/GenBank/DDBJ whole genome shotgun (WGS) entry which is preliminary data.</text>
</comment>
<dbReference type="EMBL" id="JTDE01002181">
    <property type="protein sequence ID" value="KAF7257735.1"/>
    <property type="molecule type" value="Genomic_DNA"/>
</dbReference>
<dbReference type="AlphaFoldDB" id="A0A8S9YRY3"/>
<dbReference type="Proteomes" id="UP000822476">
    <property type="component" value="Unassembled WGS sequence"/>
</dbReference>